<sequence length="536" mass="62739">MDKKQACSNSEACLQFIYSKFDSYKQILDDEQHACEKLIASIREHIRLYDNDDEKLRTMTGFNAIELANQLAYFEQEAFKTYEENKTCLFKMFQRLLSFNRDYSFNEVLLNERQIADLFQYRPSVLPNIKRISFPKHSNSSSQSNSMMHHTDPSRLIFPEALKAPVQSTTFSKRADIEAFQQKQGSIQTRIESNEIDLTQLIRDTVPITSKSQFNFAKVSQHFQRQQNLTTAPRKKISKPTVPCNDALLTAANKRFILLYNMNTSRLLYFYDTQKDETKEFPWDEDIILSLGHVDGSLFYIITATKIFLFDIIKENFDRQYFLYDTLYKDLLLLTTNPSYQTAIKSNNQIQSIAFDDFCYYLYTTKDYEQLLIKCSIETFHHEASINLTRRYPDIQYFLGFTVTSKGLITFLIQDNHGFHLYFCDESHNYDLIKKLSVRDALEPTKIVTTFLSNIQLRGSTTNKSKSGKQVWFVLDRQSNCVHCLIRENYLTKINSPTENFIQSVTIFDTKLILAYSELSVDIIDLDNHFSSWSIY</sequence>
<dbReference type="EMBL" id="CAJNOJ010000017">
    <property type="protein sequence ID" value="CAF0823747.1"/>
    <property type="molecule type" value="Genomic_DNA"/>
</dbReference>
<accession>A0A813U5G3</accession>
<protein>
    <submittedName>
        <fullName evidence="1">Uncharacterized protein</fullName>
    </submittedName>
</protein>
<dbReference type="Proteomes" id="UP000663828">
    <property type="component" value="Unassembled WGS sequence"/>
</dbReference>
<proteinExistence type="predicted"/>
<evidence type="ECO:0000313" key="2">
    <source>
        <dbReference type="EMBL" id="CAF1472962.1"/>
    </source>
</evidence>
<name>A0A813U5G3_ADIRI</name>
<dbReference type="AlphaFoldDB" id="A0A813U5G3"/>
<keyword evidence="3" id="KW-1185">Reference proteome</keyword>
<gene>
    <name evidence="1" type="ORF">EDS130_LOCUS5980</name>
    <name evidence="2" type="ORF">XAT740_LOCUS38089</name>
</gene>
<dbReference type="OrthoDB" id="10023688at2759"/>
<evidence type="ECO:0000313" key="4">
    <source>
        <dbReference type="Proteomes" id="UP000663852"/>
    </source>
</evidence>
<comment type="caution">
    <text evidence="1">The sequence shown here is derived from an EMBL/GenBank/DDBJ whole genome shotgun (WGS) entry which is preliminary data.</text>
</comment>
<organism evidence="1 4">
    <name type="scientific">Adineta ricciae</name>
    <name type="common">Rotifer</name>
    <dbReference type="NCBI Taxonomy" id="249248"/>
    <lineage>
        <taxon>Eukaryota</taxon>
        <taxon>Metazoa</taxon>
        <taxon>Spiralia</taxon>
        <taxon>Gnathifera</taxon>
        <taxon>Rotifera</taxon>
        <taxon>Eurotatoria</taxon>
        <taxon>Bdelloidea</taxon>
        <taxon>Adinetida</taxon>
        <taxon>Adinetidae</taxon>
        <taxon>Adineta</taxon>
    </lineage>
</organism>
<reference evidence="1" key="1">
    <citation type="submission" date="2021-02" db="EMBL/GenBank/DDBJ databases">
        <authorList>
            <person name="Nowell W R."/>
        </authorList>
    </citation>
    <scope>NUCLEOTIDE SEQUENCE</scope>
</reference>
<dbReference type="EMBL" id="CAJNOR010004074">
    <property type="protein sequence ID" value="CAF1472962.1"/>
    <property type="molecule type" value="Genomic_DNA"/>
</dbReference>
<evidence type="ECO:0000313" key="3">
    <source>
        <dbReference type="Proteomes" id="UP000663828"/>
    </source>
</evidence>
<dbReference type="Proteomes" id="UP000663852">
    <property type="component" value="Unassembled WGS sequence"/>
</dbReference>
<evidence type="ECO:0000313" key="1">
    <source>
        <dbReference type="EMBL" id="CAF0823747.1"/>
    </source>
</evidence>